<name>A0A016C495_BACFG</name>
<accession>A0A016C495</accession>
<organism evidence="1 2">
    <name type="scientific">Bacteroides fragilis str. 3976T8</name>
    <dbReference type="NCBI Taxonomy" id="1339314"/>
    <lineage>
        <taxon>Bacteria</taxon>
        <taxon>Pseudomonadati</taxon>
        <taxon>Bacteroidota</taxon>
        <taxon>Bacteroidia</taxon>
        <taxon>Bacteroidales</taxon>
        <taxon>Bacteroidaceae</taxon>
        <taxon>Bacteroides</taxon>
    </lineage>
</organism>
<reference evidence="1 2" key="1">
    <citation type="submission" date="2014-02" db="EMBL/GenBank/DDBJ databases">
        <authorList>
            <person name="Sears C."/>
            <person name="Carroll K."/>
            <person name="Sack B.R."/>
            <person name="Qadri F."/>
            <person name="Myers L.L."/>
            <person name="Chung G.-T."/>
            <person name="Escheverria P."/>
            <person name="Fraser C.M."/>
            <person name="Sadzewicz L."/>
            <person name="Shefchek K.A."/>
            <person name="Tallon L."/>
            <person name="Das S.P."/>
            <person name="Daugherty S."/>
            <person name="Mongodin E.F."/>
        </authorList>
    </citation>
    <scope>NUCLEOTIDE SEQUENCE [LARGE SCALE GENOMIC DNA]</scope>
    <source>
        <strain evidence="1 2">3976T8</strain>
    </source>
</reference>
<dbReference type="AlphaFoldDB" id="A0A016C495"/>
<protein>
    <submittedName>
        <fullName evidence="1">Uncharacterized protein</fullName>
    </submittedName>
</protein>
<evidence type="ECO:0000313" key="1">
    <source>
        <dbReference type="EMBL" id="EXZ75747.1"/>
    </source>
</evidence>
<comment type="caution">
    <text evidence="1">The sequence shown here is derived from an EMBL/GenBank/DDBJ whole genome shotgun (WGS) entry which is preliminary data.</text>
</comment>
<dbReference type="PATRIC" id="fig|1339314.3.peg.180"/>
<dbReference type="EMBL" id="JGDS01000015">
    <property type="protein sequence ID" value="EXZ75747.1"/>
    <property type="molecule type" value="Genomic_DNA"/>
</dbReference>
<proteinExistence type="predicted"/>
<dbReference type="RefSeq" id="WP_004289359.1">
    <property type="nucleotide sequence ID" value="NZ_JGDS01000015.1"/>
</dbReference>
<gene>
    <name evidence="1" type="ORF">M123_4863</name>
</gene>
<dbReference type="Proteomes" id="UP000020938">
    <property type="component" value="Unassembled WGS sequence"/>
</dbReference>
<dbReference type="GeneID" id="99669149"/>
<evidence type="ECO:0000313" key="2">
    <source>
        <dbReference type="Proteomes" id="UP000020938"/>
    </source>
</evidence>
<sequence>MMKCKDCKHYNGATMPGAGLCNATQARTFATTVCFNGLFSPKKRKDKPDSKAGKK</sequence>